<evidence type="ECO:0000256" key="8">
    <source>
        <dbReference type="ARBA" id="ARBA00022538"/>
    </source>
</evidence>
<keyword evidence="23" id="KW-0969">Cilium</keyword>
<dbReference type="FunFam" id="1.10.238.10:FF:000228">
    <property type="entry name" value="polycystin-2 isoform X1"/>
    <property type="match status" value="1"/>
</dbReference>
<evidence type="ECO:0000256" key="24">
    <source>
        <dbReference type="ARBA" id="ARBA00023136"/>
    </source>
</evidence>
<feature type="compositionally biased region" description="Low complexity" evidence="34">
    <location>
        <begin position="79"/>
        <end position="97"/>
    </location>
</feature>
<gene>
    <name evidence="37" type="ORF">KUDE01_030851</name>
</gene>
<feature type="transmembrane region" description="Helical" evidence="35">
    <location>
        <begin position="425"/>
        <end position="446"/>
    </location>
</feature>
<keyword evidence="17 32" id="KW-0106">Calcium</keyword>
<evidence type="ECO:0000256" key="13">
    <source>
        <dbReference type="ARBA" id="ARBA00022723"/>
    </source>
</evidence>
<feature type="binding site" evidence="32">
    <location>
        <position position="682"/>
    </location>
    <ligand>
        <name>Ca(2+)</name>
        <dbReference type="ChEBI" id="CHEBI:29108"/>
        <label>2</label>
    </ligand>
</feature>
<feature type="compositionally biased region" description="Low complexity" evidence="34">
    <location>
        <begin position="840"/>
        <end position="853"/>
    </location>
</feature>
<feature type="region of interest" description="Disordered" evidence="34">
    <location>
        <begin position="1"/>
        <end position="115"/>
    </location>
</feature>
<comment type="similarity">
    <text evidence="5">Belongs to the polycystin family.</text>
</comment>
<keyword evidence="16" id="KW-0631">Potassium channel</keyword>
<evidence type="ECO:0000256" key="22">
    <source>
        <dbReference type="ARBA" id="ARBA00023065"/>
    </source>
</evidence>
<protein>
    <recommendedName>
        <fullName evidence="30">Polycystin-2</fullName>
    </recommendedName>
    <alternativeName>
        <fullName evidence="31">Polycystic kidney disease 2 protein homolog</fullName>
    </alternativeName>
</protein>
<keyword evidence="14" id="KW-0677">Repeat</keyword>
<evidence type="ECO:0000256" key="2">
    <source>
        <dbReference type="ARBA" id="ARBA00004187"/>
    </source>
</evidence>
<evidence type="ECO:0000256" key="14">
    <source>
        <dbReference type="ARBA" id="ARBA00022737"/>
    </source>
</evidence>
<keyword evidence="22 32" id="KW-0406">Ion transport</keyword>
<dbReference type="InterPro" id="IPR003915">
    <property type="entry name" value="PKD_2"/>
</dbReference>
<keyword evidence="38" id="KW-1185">Reference proteome</keyword>
<keyword evidence="19" id="KW-0630">Potassium</keyword>
<evidence type="ECO:0000256" key="18">
    <source>
        <dbReference type="ARBA" id="ARBA00022882"/>
    </source>
</evidence>
<sequence>MSSSRVRPQQLPQSQTAKVPHKLDSGEGIEMENIQHQDLGLGGVVGTPSPPSRQAWSRDNPGFEPEEEIMAADWPPASPGRRSVSTASSSSCSSGLGSFPGAGSSTHIPRGGLYPTPTVDARQQDRHLHRGYLKQILQKIRILWGTELMEDSDSSRERYLRNVLREMVTYIAFLITVCILTYGMVSANMYYYTKVMSQLFLDTPLSAGDPSSFRSLSTMEDFWKFTEGPFLKGMYWEVWYNNKSLPENQSLIYYENLLLGVPRLRQVKVRNESCSVHEDLRGEIQDCYNMYTPSNEDTASFGPKNGTAWVYTAEKRSQQPNCSSSKTICGWTEAPEPCSSTSLYNGNINLFCIARLLVEFPATGGVLTSWQFQTVRLIRYVSSWDYFVGLCEVAFCIFILYYVVEEVLEIHIHRLHYFKNLWNCLDVLIVVLSVVAIIMNVTRTAMVGDRMKGLLENHSAHPSFEALATLQVQFNNVAAVIVFFSWVKLFKFINFNKTMSQLSDLVGFAIMFFIIFLAYAQLAYLVFGTQVNDFSTFQASIFTQFRIILRDFEFSEIEESNPVLGPIYFTTFVFFIVFILMNMFLAIINDTYSEVKADMSQQRSEMEMTDLIKKGCNKALMKLRLKKTAVDDISDSLRQAGGKLNFDELRQDLKGKGHTDAEIQAIFAKYDHDGDQELTENEHQQMRDDLEKEREDLDLERNSLTRATSGTTRRKTMTRTAATARRRGSSSGGVSYEEFQVLVRRVDRMEHSIGSIVSKIDAVIVKLETMERAKLKRRDVLSRLLDGVMEDERLSRDTDVHREQMERLVREELERWESDDVVSQASHAQPATPSGPRPRTPSSLSTDGLDTSTNASGHV</sequence>
<dbReference type="GO" id="GO:0030659">
    <property type="term" value="C:cytoplasmic vesicle membrane"/>
    <property type="evidence" value="ECO:0007669"/>
    <property type="project" value="UniProtKB-SubCell"/>
</dbReference>
<dbReference type="EMBL" id="JASDAP010000020">
    <property type="protein sequence ID" value="KAK1887139.1"/>
    <property type="molecule type" value="Genomic_DNA"/>
</dbReference>
<dbReference type="PRINTS" id="PR01433">
    <property type="entry name" value="POLYCYSTIN2"/>
</dbReference>
<evidence type="ECO:0000256" key="29">
    <source>
        <dbReference type="ARBA" id="ARBA00023329"/>
    </source>
</evidence>
<evidence type="ECO:0000256" key="10">
    <source>
        <dbReference type="ARBA" id="ARBA00022568"/>
    </source>
</evidence>
<keyword evidence="18" id="KW-0851">Voltage-gated channel</keyword>
<keyword evidence="24 35" id="KW-0472">Membrane</keyword>
<dbReference type="InterPro" id="IPR002048">
    <property type="entry name" value="EF_hand_dom"/>
</dbReference>
<dbReference type="FunFam" id="1.20.5.340:FF:000020">
    <property type="entry name" value="polycystin-2 isoform X1"/>
    <property type="match status" value="1"/>
</dbReference>
<evidence type="ECO:0000256" key="16">
    <source>
        <dbReference type="ARBA" id="ARBA00022826"/>
    </source>
</evidence>
<proteinExistence type="inferred from homology"/>
<keyword evidence="20 35" id="KW-1133">Transmembrane helix</keyword>
<keyword evidence="9" id="KW-0597">Phosphoprotein</keyword>
<feature type="region of interest" description="Disordered" evidence="34">
    <location>
        <begin position="816"/>
        <end position="859"/>
    </location>
</feature>
<evidence type="ECO:0000256" key="26">
    <source>
        <dbReference type="ARBA" id="ARBA00023180"/>
    </source>
</evidence>
<evidence type="ECO:0000256" key="25">
    <source>
        <dbReference type="ARBA" id="ARBA00023157"/>
    </source>
</evidence>
<comment type="caution">
    <text evidence="37">The sequence shown here is derived from an EMBL/GenBank/DDBJ whole genome shotgun (WGS) entry which is preliminary data.</text>
</comment>
<feature type="transmembrane region" description="Helical" evidence="35">
    <location>
        <begin position="567"/>
        <end position="588"/>
    </location>
</feature>
<evidence type="ECO:0000256" key="6">
    <source>
        <dbReference type="ARBA" id="ARBA00022448"/>
    </source>
</evidence>
<keyword evidence="6" id="KW-0813">Transport</keyword>
<dbReference type="GO" id="GO:0005509">
    <property type="term" value="F:calcium ion binding"/>
    <property type="evidence" value="ECO:0007669"/>
    <property type="project" value="InterPro"/>
</dbReference>
<feature type="transmembrane region" description="Helical" evidence="35">
    <location>
        <begin position="505"/>
        <end position="527"/>
    </location>
</feature>
<feature type="transmembrane region" description="Helical" evidence="35">
    <location>
        <begin position="168"/>
        <end position="192"/>
    </location>
</feature>
<dbReference type="GO" id="GO:0005789">
    <property type="term" value="C:endoplasmic reticulum membrane"/>
    <property type="evidence" value="ECO:0007669"/>
    <property type="project" value="UniProtKB-SubCell"/>
</dbReference>
<feature type="binding site" evidence="32">
    <location>
        <position position="671"/>
    </location>
    <ligand>
        <name>Ca(2+)</name>
        <dbReference type="ChEBI" id="CHEBI:29108"/>
        <label>2</label>
    </ligand>
</feature>
<dbReference type="Pfam" id="PF18109">
    <property type="entry name" value="Fer4_24"/>
    <property type="match status" value="1"/>
</dbReference>
<dbReference type="GO" id="GO:0005102">
    <property type="term" value="F:signaling receptor binding"/>
    <property type="evidence" value="ECO:0007669"/>
    <property type="project" value="TreeGrafter"/>
</dbReference>
<feature type="transmembrane region" description="Helical" evidence="35">
    <location>
        <begin position="384"/>
        <end position="404"/>
    </location>
</feature>
<dbReference type="FunFam" id="1.20.120.350:FF:000080">
    <property type="entry name" value="Polycystic kidney disease 2"/>
    <property type="match status" value="1"/>
</dbReference>
<keyword evidence="11 32" id="KW-0107">Calcium channel</keyword>
<feature type="binding site" evidence="32">
    <location>
        <position position="673"/>
    </location>
    <ligand>
        <name>Ca(2+)</name>
        <dbReference type="ChEBI" id="CHEBI:29108"/>
        <label>2</label>
    </ligand>
</feature>
<dbReference type="InterPro" id="IPR011992">
    <property type="entry name" value="EF-hand-dom_pair"/>
</dbReference>
<feature type="domain" description="EF-hand" evidence="36">
    <location>
        <begin position="658"/>
        <end position="693"/>
    </location>
</feature>
<evidence type="ECO:0000256" key="28">
    <source>
        <dbReference type="ARBA" id="ARBA00023303"/>
    </source>
</evidence>
<evidence type="ECO:0000256" key="15">
    <source>
        <dbReference type="ARBA" id="ARBA00022824"/>
    </source>
</evidence>
<feature type="binding site" evidence="32">
    <location>
        <position position="677"/>
    </location>
    <ligand>
        <name>Ca(2+)</name>
        <dbReference type="ChEBI" id="CHEBI:29108"/>
        <label>2</label>
    </ligand>
</feature>
<evidence type="ECO:0000256" key="19">
    <source>
        <dbReference type="ARBA" id="ARBA00022958"/>
    </source>
</evidence>
<keyword evidence="21" id="KW-0175">Coiled coil</keyword>
<dbReference type="Gene3D" id="1.20.5.340">
    <property type="match status" value="1"/>
</dbReference>
<keyword evidence="28 32" id="KW-0407">Ion channel</keyword>
<evidence type="ECO:0000256" key="17">
    <source>
        <dbReference type="ARBA" id="ARBA00022837"/>
    </source>
</evidence>
<dbReference type="AlphaFoldDB" id="A0AAD9BR74"/>
<evidence type="ECO:0000256" key="7">
    <source>
        <dbReference type="ARBA" id="ARBA00022475"/>
    </source>
</evidence>
<evidence type="ECO:0000256" key="27">
    <source>
        <dbReference type="ARBA" id="ARBA00023273"/>
    </source>
</evidence>
<keyword evidence="7" id="KW-1003">Cell membrane</keyword>
<feature type="compositionally biased region" description="Polar residues" evidence="34">
    <location>
        <begin position="1"/>
        <end position="17"/>
    </location>
</feature>
<dbReference type="GO" id="GO:0051209">
    <property type="term" value="P:release of sequestered calcium ion into cytosol"/>
    <property type="evidence" value="ECO:0007669"/>
    <property type="project" value="TreeGrafter"/>
</dbReference>
<dbReference type="PANTHER" id="PTHR10877">
    <property type="entry name" value="POLYCYSTIN FAMILY MEMBER"/>
    <property type="match status" value="1"/>
</dbReference>
<accession>A0AAD9BR74</accession>
<dbReference type="InterPro" id="IPR046791">
    <property type="entry name" value="Polycystin_dom"/>
</dbReference>
<evidence type="ECO:0000256" key="11">
    <source>
        <dbReference type="ARBA" id="ARBA00022673"/>
    </source>
</evidence>
<dbReference type="PANTHER" id="PTHR10877:SF114">
    <property type="entry name" value="POLYCYSTIN-2"/>
    <property type="match status" value="1"/>
</dbReference>
<dbReference type="Gene3D" id="1.20.120.350">
    <property type="entry name" value="Voltage-gated potassium channels. Chain C"/>
    <property type="match status" value="1"/>
</dbReference>
<dbReference type="GO" id="GO:0034702">
    <property type="term" value="C:monoatomic ion channel complex"/>
    <property type="evidence" value="ECO:0007669"/>
    <property type="project" value="UniProtKB-KW"/>
</dbReference>
<keyword evidence="12 35" id="KW-0812">Transmembrane</keyword>
<evidence type="ECO:0000256" key="32">
    <source>
        <dbReference type="PIRSR" id="PIRSR603915-1"/>
    </source>
</evidence>
<feature type="compositionally biased region" description="Polar residues" evidence="34">
    <location>
        <begin position="821"/>
        <end position="831"/>
    </location>
</feature>
<dbReference type="Pfam" id="PF08016">
    <property type="entry name" value="PKD_channel"/>
    <property type="match status" value="1"/>
</dbReference>
<evidence type="ECO:0000256" key="30">
    <source>
        <dbReference type="ARBA" id="ARBA00040113"/>
    </source>
</evidence>
<dbReference type="SUPFAM" id="SSF47473">
    <property type="entry name" value="EF-hand"/>
    <property type="match status" value="1"/>
</dbReference>
<dbReference type="InterPro" id="IPR027359">
    <property type="entry name" value="Volt_channel_dom_sf"/>
</dbReference>
<keyword evidence="13 32" id="KW-0479">Metal-binding</keyword>
<dbReference type="GO" id="GO:0005245">
    <property type="term" value="F:voltage-gated calcium channel activity"/>
    <property type="evidence" value="ECO:0007669"/>
    <property type="project" value="TreeGrafter"/>
</dbReference>
<evidence type="ECO:0000256" key="5">
    <source>
        <dbReference type="ARBA" id="ARBA00007200"/>
    </source>
</evidence>
<dbReference type="InterPro" id="IPR051223">
    <property type="entry name" value="Polycystin"/>
</dbReference>
<name>A0AAD9BR74_DISEL</name>
<feature type="binding site" evidence="32">
    <location>
        <position position="675"/>
    </location>
    <ligand>
        <name>Ca(2+)</name>
        <dbReference type="ChEBI" id="CHEBI:29108"/>
        <label>2</label>
    </ligand>
</feature>
<evidence type="ECO:0000259" key="36">
    <source>
        <dbReference type="PROSITE" id="PS50222"/>
    </source>
</evidence>
<organism evidence="37 38">
    <name type="scientific">Dissostichus eleginoides</name>
    <name type="common">Patagonian toothfish</name>
    <name type="synonym">Dissostichus amissus</name>
    <dbReference type="NCBI Taxonomy" id="100907"/>
    <lineage>
        <taxon>Eukaryota</taxon>
        <taxon>Metazoa</taxon>
        <taxon>Chordata</taxon>
        <taxon>Craniata</taxon>
        <taxon>Vertebrata</taxon>
        <taxon>Euteleostomi</taxon>
        <taxon>Actinopterygii</taxon>
        <taxon>Neopterygii</taxon>
        <taxon>Teleostei</taxon>
        <taxon>Neoteleostei</taxon>
        <taxon>Acanthomorphata</taxon>
        <taxon>Eupercaria</taxon>
        <taxon>Perciformes</taxon>
        <taxon>Notothenioidei</taxon>
        <taxon>Nototheniidae</taxon>
        <taxon>Dissostichus</taxon>
    </lineage>
</organism>
<evidence type="ECO:0000256" key="21">
    <source>
        <dbReference type="ARBA" id="ARBA00023054"/>
    </source>
</evidence>
<keyword evidence="15" id="KW-0256">Endoplasmic reticulum</keyword>
<dbReference type="FunFam" id="1.10.287.70:FF:000055">
    <property type="entry name" value="Polycystic kidney disease 2-like 1"/>
    <property type="match status" value="1"/>
</dbReference>
<dbReference type="Gene3D" id="1.10.238.10">
    <property type="entry name" value="EF-hand"/>
    <property type="match status" value="1"/>
</dbReference>
<keyword evidence="10 32" id="KW-0109">Calcium transport</keyword>
<keyword evidence="25" id="KW-1015">Disulfide bond</keyword>
<dbReference type="GO" id="GO:0007368">
    <property type="term" value="P:determination of left/right symmetry"/>
    <property type="evidence" value="ECO:0007669"/>
    <property type="project" value="UniProtKB-ARBA"/>
</dbReference>
<evidence type="ECO:0000256" key="20">
    <source>
        <dbReference type="ARBA" id="ARBA00022989"/>
    </source>
</evidence>
<dbReference type="GO" id="GO:0050982">
    <property type="term" value="P:detection of mechanical stimulus"/>
    <property type="evidence" value="ECO:0007669"/>
    <property type="project" value="TreeGrafter"/>
</dbReference>
<evidence type="ECO:0000256" key="3">
    <source>
        <dbReference type="ARBA" id="ARBA00004272"/>
    </source>
</evidence>
<dbReference type="SUPFAM" id="SSF81324">
    <property type="entry name" value="Voltage-gated potassium channels"/>
    <property type="match status" value="1"/>
</dbReference>
<keyword evidence="8" id="KW-0633">Potassium transport</keyword>
<dbReference type="GO" id="GO:0060170">
    <property type="term" value="C:ciliary membrane"/>
    <property type="evidence" value="ECO:0007669"/>
    <property type="project" value="UniProtKB-SubCell"/>
</dbReference>
<dbReference type="PROSITE" id="PS50222">
    <property type="entry name" value="EF_HAND_2"/>
    <property type="match status" value="1"/>
</dbReference>
<dbReference type="GO" id="GO:0016323">
    <property type="term" value="C:basolateral plasma membrane"/>
    <property type="evidence" value="ECO:0007669"/>
    <property type="project" value="UniProtKB-SubCell"/>
</dbReference>
<keyword evidence="29" id="KW-0968">Cytoplasmic vesicle</keyword>
<evidence type="ECO:0000256" key="34">
    <source>
        <dbReference type="SAM" id="MobiDB-lite"/>
    </source>
</evidence>
<dbReference type="GO" id="GO:0051371">
    <property type="term" value="F:muscle alpha-actinin binding"/>
    <property type="evidence" value="ECO:0007669"/>
    <property type="project" value="TreeGrafter"/>
</dbReference>
<feature type="disulfide bond" evidence="33">
    <location>
        <begin position="274"/>
        <end position="287"/>
    </location>
</feature>
<dbReference type="Pfam" id="PF20519">
    <property type="entry name" value="Polycystin_dom"/>
    <property type="match status" value="2"/>
</dbReference>
<evidence type="ECO:0000256" key="1">
    <source>
        <dbReference type="ARBA" id="ARBA00004156"/>
    </source>
</evidence>
<comment type="subcellular location">
    <subcellularLocation>
        <location evidence="2">Basolateral cell membrane</location>
    </subcellularLocation>
    <subcellularLocation>
        <location evidence="3">Cell projection</location>
        <location evidence="3">Cilium membrane</location>
        <topology evidence="3">Multi-pass membrane protein</topology>
    </subcellularLocation>
    <subcellularLocation>
        <location evidence="1">Cytoplasmic vesicle membrane</location>
    </subcellularLocation>
    <subcellularLocation>
        <location evidence="4">Endoplasmic reticulum membrane</location>
        <topology evidence="4">Multi-pass membrane protein</topology>
    </subcellularLocation>
</comment>
<evidence type="ECO:0000256" key="4">
    <source>
        <dbReference type="ARBA" id="ARBA00004477"/>
    </source>
</evidence>
<dbReference type="GO" id="GO:0005267">
    <property type="term" value="F:potassium channel activity"/>
    <property type="evidence" value="ECO:0007669"/>
    <property type="project" value="UniProtKB-KW"/>
</dbReference>
<keyword evidence="27" id="KW-0966">Cell projection</keyword>
<evidence type="ECO:0000256" key="9">
    <source>
        <dbReference type="ARBA" id="ARBA00022553"/>
    </source>
</evidence>
<dbReference type="InterPro" id="IPR013122">
    <property type="entry name" value="PKD1_2_channel"/>
</dbReference>
<evidence type="ECO:0000256" key="12">
    <source>
        <dbReference type="ARBA" id="ARBA00022692"/>
    </source>
</evidence>
<reference evidence="37" key="1">
    <citation type="submission" date="2023-04" db="EMBL/GenBank/DDBJ databases">
        <title>Chromosome-level genome of Chaenocephalus aceratus.</title>
        <authorList>
            <person name="Park H."/>
        </authorList>
    </citation>
    <scope>NUCLEOTIDE SEQUENCE</scope>
    <source>
        <strain evidence="37">DE</strain>
        <tissue evidence="37">Muscle</tissue>
    </source>
</reference>
<evidence type="ECO:0000256" key="35">
    <source>
        <dbReference type="SAM" id="Phobius"/>
    </source>
</evidence>
<feature type="region of interest" description="Disordered" evidence="34">
    <location>
        <begin position="704"/>
        <end position="731"/>
    </location>
</feature>
<keyword evidence="26" id="KW-0325">Glycoprotein</keyword>
<evidence type="ECO:0000313" key="37">
    <source>
        <dbReference type="EMBL" id="KAK1887139.1"/>
    </source>
</evidence>
<dbReference type="Gene3D" id="1.10.287.70">
    <property type="match status" value="1"/>
</dbReference>
<dbReference type="Proteomes" id="UP001228049">
    <property type="component" value="Unassembled WGS sequence"/>
</dbReference>
<feature type="transmembrane region" description="Helical" evidence="35">
    <location>
        <begin position="466"/>
        <end position="484"/>
    </location>
</feature>
<dbReference type="GO" id="GO:0005248">
    <property type="term" value="F:voltage-gated sodium channel activity"/>
    <property type="evidence" value="ECO:0007669"/>
    <property type="project" value="TreeGrafter"/>
</dbReference>
<evidence type="ECO:0000256" key="23">
    <source>
        <dbReference type="ARBA" id="ARBA00023069"/>
    </source>
</evidence>
<evidence type="ECO:0000256" key="33">
    <source>
        <dbReference type="PIRSR" id="PIRSR603915-2"/>
    </source>
</evidence>
<evidence type="ECO:0000256" key="31">
    <source>
        <dbReference type="ARBA" id="ARBA00075406"/>
    </source>
</evidence>
<evidence type="ECO:0000313" key="38">
    <source>
        <dbReference type="Proteomes" id="UP001228049"/>
    </source>
</evidence>